<dbReference type="EMBL" id="QHHQ01000004">
    <property type="protein sequence ID" value="RAH99858.1"/>
    <property type="molecule type" value="Genomic_DNA"/>
</dbReference>
<dbReference type="SMART" id="SM00507">
    <property type="entry name" value="HNHc"/>
    <property type="match status" value="1"/>
</dbReference>
<reference evidence="3 4" key="1">
    <citation type="submission" date="2018-05" db="EMBL/GenBank/DDBJ databases">
        <title>Acuticoccus sediminis sp. nov., isolated from deep-sea sediment of Indian Ocean.</title>
        <authorList>
            <person name="Liu X."/>
            <person name="Lai Q."/>
            <person name="Du Y."/>
            <person name="Sun F."/>
            <person name="Zhang X."/>
            <person name="Wang S."/>
            <person name="Shao Z."/>
        </authorList>
    </citation>
    <scope>NUCLEOTIDE SEQUENCE [LARGE SCALE GENOMIC DNA]</scope>
    <source>
        <strain evidence="3 4">PTG4-2</strain>
    </source>
</reference>
<dbReference type="Gene3D" id="3.30.240.40">
    <property type="entry name" value="E6 early regulatory protein"/>
    <property type="match status" value="1"/>
</dbReference>
<accession>A0A8B2NNL6</accession>
<keyword evidence="3" id="KW-0540">Nuclease</keyword>
<evidence type="ECO:0000313" key="3">
    <source>
        <dbReference type="EMBL" id="RAH99858.1"/>
    </source>
</evidence>
<evidence type="ECO:0000259" key="2">
    <source>
        <dbReference type="SMART" id="SM00507"/>
    </source>
</evidence>
<dbReference type="OrthoDB" id="5292295at2"/>
<keyword evidence="3" id="KW-0255">Endonuclease</keyword>
<keyword evidence="4" id="KW-1185">Reference proteome</keyword>
<sequence length="138" mass="15179">MPYAAPRHCPAGHPPFTGPSCPQCTARRNANAEARRPSSRARGYDSTWDKARAAFLAEHPRCVRCGAAATVVDHVVAHRGDQSLFWRRSNWQAMCGHCHSSAKQSEEKRGGGSELSRERPRTGGGPSRAIPSETRFRK</sequence>
<proteinExistence type="predicted"/>
<protein>
    <submittedName>
        <fullName evidence="3">HNH endonuclease</fullName>
    </submittedName>
</protein>
<name>A0A8B2NNL6_9HYPH</name>
<comment type="caution">
    <text evidence="3">The sequence shown here is derived from an EMBL/GenBank/DDBJ whole genome shotgun (WGS) entry which is preliminary data.</text>
</comment>
<gene>
    <name evidence="3" type="ORF">DLJ53_19125</name>
</gene>
<dbReference type="InterPro" id="IPR003615">
    <property type="entry name" value="HNH_nuc"/>
</dbReference>
<keyword evidence="3" id="KW-0378">Hydrolase</keyword>
<feature type="domain" description="HNH nuclease" evidence="2">
    <location>
        <begin position="50"/>
        <end position="100"/>
    </location>
</feature>
<dbReference type="InterPro" id="IPR038575">
    <property type="entry name" value="E6_sf"/>
</dbReference>
<organism evidence="3 4">
    <name type="scientific">Acuticoccus sediminis</name>
    <dbReference type="NCBI Taxonomy" id="2184697"/>
    <lineage>
        <taxon>Bacteria</taxon>
        <taxon>Pseudomonadati</taxon>
        <taxon>Pseudomonadota</taxon>
        <taxon>Alphaproteobacteria</taxon>
        <taxon>Hyphomicrobiales</taxon>
        <taxon>Amorphaceae</taxon>
        <taxon>Acuticoccus</taxon>
    </lineage>
</organism>
<feature type="compositionally biased region" description="Basic and acidic residues" evidence="1">
    <location>
        <begin position="104"/>
        <end position="121"/>
    </location>
</feature>
<dbReference type="AlphaFoldDB" id="A0A8B2NNL6"/>
<dbReference type="SUPFAM" id="SSF161229">
    <property type="entry name" value="E6 C-terminal domain-like"/>
    <property type="match status" value="1"/>
</dbReference>
<dbReference type="Proteomes" id="UP000249590">
    <property type="component" value="Unassembled WGS sequence"/>
</dbReference>
<dbReference type="CDD" id="cd00085">
    <property type="entry name" value="HNHc"/>
    <property type="match status" value="1"/>
</dbReference>
<evidence type="ECO:0000313" key="4">
    <source>
        <dbReference type="Proteomes" id="UP000249590"/>
    </source>
</evidence>
<evidence type="ECO:0000256" key="1">
    <source>
        <dbReference type="SAM" id="MobiDB-lite"/>
    </source>
</evidence>
<feature type="region of interest" description="Disordered" evidence="1">
    <location>
        <begin position="27"/>
        <end position="46"/>
    </location>
</feature>
<dbReference type="GO" id="GO:0004519">
    <property type="term" value="F:endonuclease activity"/>
    <property type="evidence" value="ECO:0007669"/>
    <property type="project" value="UniProtKB-KW"/>
</dbReference>
<feature type="region of interest" description="Disordered" evidence="1">
    <location>
        <begin position="97"/>
        <end position="138"/>
    </location>
</feature>